<evidence type="ECO:0000313" key="5">
    <source>
        <dbReference type="Proteomes" id="UP000761380"/>
    </source>
</evidence>
<dbReference type="PANTHER" id="PTHR43208">
    <property type="entry name" value="ABC TRANSPORTER SUBSTRATE-BINDING PROTEIN"/>
    <property type="match status" value="1"/>
</dbReference>
<keyword evidence="2" id="KW-0812">Transmembrane</keyword>
<name>A0A927WT45_SELRU</name>
<keyword evidence="2" id="KW-1133">Transmembrane helix</keyword>
<organism evidence="4 5">
    <name type="scientific">Selenomonas ruminantium</name>
    <dbReference type="NCBI Taxonomy" id="971"/>
    <lineage>
        <taxon>Bacteria</taxon>
        <taxon>Bacillati</taxon>
        <taxon>Bacillota</taxon>
        <taxon>Negativicutes</taxon>
        <taxon>Selenomonadales</taxon>
        <taxon>Selenomonadaceae</taxon>
        <taxon>Selenomonas</taxon>
    </lineage>
</organism>
<keyword evidence="2" id="KW-0472">Membrane</keyword>
<dbReference type="CDD" id="cd19963">
    <property type="entry name" value="PBP1_BMP-like"/>
    <property type="match status" value="1"/>
</dbReference>
<proteinExistence type="predicted"/>
<dbReference type="InterPro" id="IPR052910">
    <property type="entry name" value="ABC-Purine-Binding"/>
</dbReference>
<dbReference type="Pfam" id="PF02608">
    <property type="entry name" value="Bmp"/>
    <property type="match status" value="1"/>
</dbReference>
<dbReference type="GO" id="GO:0005886">
    <property type="term" value="C:plasma membrane"/>
    <property type="evidence" value="ECO:0007669"/>
    <property type="project" value="InterPro"/>
</dbReference>
<comment type="caution">
    <text evidence="4">The sequence shown here is derived from an EMBL/GenBank/DDBJ whole genome shotgun (WGS) entry which is preliminary data.</text>
</comment>
<dbReference type="AlphaFoldDB" id="A0A927WT45"/>
<dbReference type="InterPro" id="IPR028082">
    <property type="entry name" value="Peripla_BP_I"/>
</dbReference>
<dbReference type="Gene3D" id="3.40.50.2300">
    <property type="match status" value="2"/>
</dbReference>
<protein>
    <submittedName>
        <fullName evidence="4">BMP family ABC transporter substrate-binding protein</fullName>
    </submittedName>
</protein>
<dbReference type="EMBL" id="SVBY01000047">
    <property type="protein sequence ID" value="MBE6092959.1"/>
    <property type="molecule type" value="Genomic_DNA"/>
</dbReference>
<evidence type="ECO:0000256" key="1">
    <source>
        <dbReference type="ARBA" id="ARBA00022729"/>
    </source>
</evidence>
<dbReference type="Proteomes" id="UP000761380">
    <property type="component" value="Unassembled WGS sequence"/>
</dbReference>
<dbReference type="PANTHER" id="PTHR43208:SF1">
    <property type="entry name" value="ABC TRANSPORTER SUBSTRATE-BINDING PROTEIN"/>
    <property type="match status" value="1"/>
</dbReference>
<feature type="transmembrane region" description="Helical" evidence="2">
    <location>
        <begin position="12"/>
        <end position="30"/>
    </location>
</feature>
<accession>A0A927WT45</accession>
<evidence type="ECO:0000259" key="3">
    <source>
        <dbReference type="Pfam" id="PF02608"/>
    </source>
</evidence>
<reference evidence="4" key="1">
    <citation type="submission" date="2019-04" db="EMBL/GenBank/DDBJ databases">
        <title>Evolution of Biomass-Degrading Anaerobic Consortia Revealed by Metagenomics.</title>
        <authorList>
            <person name="Peng X."/>
        </authorList>
    </citation>
    <scope>NUCLEOTIDE SEQUENCE</scope>
    <source>
        <strain evidence="4">SIG240</strain>
    </source>
</reference>
<feature type="domain" description="ABC transporter substrate-binding protein PnrA-like" evidence="3">
    <location>
        <begin position="40"/>
        <end position="324"/>
    </location>
</feature>
<evidence type="ECO:0000313" key="4">
    <source>
        <dbReference type="EMBL" id="MBE6092959.1"/>
    </source>
</evidence>
<gene>
    <name evidence="4" type="ORF">E7201_07330</name>
</gene>
<keyword evidence="1" id="KW-0732">Signal</keyword>
<sequence length="367" mass="41276">MNSEKWKQRNIPILLVIFIVAVIFFVIQSFRIPYEARQVTVGAVLIGSKADKGWNESHYNGLVNACKEQGCELKVREYIHESASESAFYEAVEELVDEGANVIFLTSFGYGTYLDKLSARYPNVAFFCISGHGKAKNSTSYFARLYQVRYLAGLVAGAATKTGILGYVAAMPNSQTNRGINAYALGMRKANPQAKLVVCFTGSWDDEKAQWESVSRLAATGADVITYHEDKPHAIQMAEAMGLYTIGYGSTKEKYSPRYLTAALYDWDVVYKKVLGDYMSGRMRPTREYWLGLKEGGVRLDNMSSLVAPKTRDLVELEQQRIRKQDVFTGLIRDNAGKIRCEDGEQISDHELFYGMDWFVEGVEIHD</sequence>
<evidence type="ECO:0000256" key="2">
    <source>
        <dbReference type="SAM" id="Phobius"/>
    </source>
</evidence>
<dbReference type="SUPFAM" id="SSF53822">
    <property type="entry name" value="Periplasmic binding protein-like I"/>
    <property type="match status" value="1"/>
</dbReference>
<dbReference type="InterPro" id="IPR003760">
    <property type="entry name" value="PnrA-like"/>
</dbReference>